<dbReference type="Proteomes" id="UP001635816">
    <property type="component" value="Unassembled WGS sequence"/>
</dbReference>
<gene>
    <name evidence="1" type="ORF">ACK4CT_33955</name>
</gene>
<comment type="caution">
    <text evidence="1">The sequence shown here is derived from an EMBL/GenBank/DDBJ whole genome shotgun (WGS) entry which is preliminary data.</text>
</comment>
<evidence type="ECO:0000313" key="2">
    <source>
        <dbReference type="Proteomes" id="UP001635816"/>
    </source>
</evidence>
<name>A0ABW9LK05_9MYCO</name>
<reference evidence="1 2" key="1">
    <citation type="submission" date="2024-12" db="EMBL/GenBank/DDBJ databases">
        <title>The coexistence of Mycolicibacterium septicum and Mycolicibacterium nivoides in clinical samples.</title>
        <authorList>
            <person name="Wang C."/>
            <person name="Feng Y."/>
            <person name="Zong Z."/>
        </authorList>
    </citation>
    <scope>NUCLEOTIDE SEQUENCE [LARGE SCALE GENOMIC DNA]</scope>
    <source>
        <strain evidence="1 2">120309</strain>
    </source>
</reference>
<organism evidence="1 2">
    <name type="scientific">Mycolicibacterium nivoides</name>
    <dbReference type="NCBI Taxonomy" id="2487344"/>
    <lineage>
        <taxon>Bacteria</taxon>
        <taxon>Bacillati</taxon>
        <taxon>Actinomycetota</taxon>
        <taxon>Actinomycetes</taxon>
        <taxon>Mycobacteriales</taxon>
        <taxon>Mycobacteriaceae</taxon>
        <taxon>Mycolicibacterium</taxon>
    </lineage>
</organism>
<accession>A0ABW9LK05</accession>
<evidence type="ECO:0000313" key="1">
    <source>
        <dbReference type="EMBL" id="MFN6548180.1"/>
    </source>
</evidence>
<dbReference type="EMBL" id="JBKBDD010000020">
    <property type="protein sequence ID" value="MFN6548180.1"/>
    <property type="molecule type" value="Genomic_DNA"/>
</dbReference>
<dbReference type="RefSeq" id="WP_409545726.1">
    <property type="nucleotide sequence ID" value="NZ_JBKBDD010000020.1"/>
</dbReference>
<keyword evidence="2" id="KW-1185">Reference proteome</keyword>
<sequence length="160" mass="17202">MGASHNGSAVDLLTMAYDGAKRVQTGFRDPDDDWQPMLLFRTVTGTVHIAAVPGSGRCQESVAAAITAVLKQSRAVEAVWLSSAWEVVPPPDADWTAITPSRHPDRREVLFLLHVGTDFAVARRAPIQRRADAAPRLAELDEAEGFVGGLFSTALRQGIG</sequence>
<proteinExistence type="predicted"/>
<protein>
    <submittedName>
        <fullName evidence="1">Uncharacterized protein</fullName>
    </submittedName>
</protein>